<dbReference type="Proteomes" id="UP000004374">
    <property type="component" value="Unassembled WGS sequence"/>
</dbReference>
<evidence type="ECO:0000313" key="2">
    <source>
        <dbReference type="EMBL" id="GAB58213.1"/>
    </source>
</evidence>
<name>I1DVY5_9GAMM</name>
<evidence type="ECO:0000313" key="3">
    <source>
        <dbReference type="Proteomes" id="UP000004374"/>
    </source>
</evidence>
<evidence type="ECO:0000256" key="1">
    <source>
        <dbReference type="SAM" id="SignalP"/>
    </source>
</evidence>
<comment type="caution">
    <text evidence="2">The sequence shown here is derived from an EMBL/GenBank/DDBJ whole genome shotgun (WGS) entry which is preliminary data.</text>
</comment>
<gene>
    <name evidence="2" type="ORF">RNAN_1184</name>
</gene>
<accession>I1DVY5</accession>
<dbReference type="OrthoDB" id="9554002at2"/>
<reference evidence="2 3" key="1">
    <citation type="journal article" date="2012" name="J. Bacteriol.">
        <title>Genome Sequence of the Protease-Producing Bacterium Rheinheimera nanhaiensis E407-8T, Isolated from Deep-Sea Sediment of the South China Sea.</title>
        <authorList>
            <person name="Zhang X.-Y."/>
            <person name="Zhang Y.-J."/>
            <person name="Qin Q.-L."/>
            <person name="Xie B.-B."/>
            <person name="Chen X.-L."/>
            <person name="Zhou B.-C."/>
            <person name="Zhang Y.-Z."/>
        </authorList>
    </citation>
    <scope>NUCLEOTIDE SEQUENCE [LARGE SCALE GENOMIC DNA]</scope>
    <source>
        <strain evidence="2 3">E407-8</strain>
    </source>
</reference>
<dbReference type="AlphaFoldDB" id="I1DVY5"/>
<dbReference type="EMBL" id="BAFK01000005">
    <property type="protein sequence ID" value="GAB58213.1"/>
    <property type="molecule type" value="Genomic_DNA"/>
</dbReference>
<organism evidence="2 3">
    <name type="scientific">Rheinheimera nanhaiensis E407-8</name>
    <dbReference type="NCBI Taxonomy" id="562729"/>
    <lineage>
        <taxon>Bacteria</taxon>
        <taxon>Pseudomonadati</taxon>
        <taxon>Pseudomonadota</taxon>
        <taxon>Gammaproteobacteria</taxon>
        <taxon>Chromatiales</taxon>
        <taxon>Chromatiaceae</taxon>
        <taxon>Rheinheimera</taxon>
    </lineage>
</organism>
<keyword evidence="3" id="KW-1185">Reference proteome</keyword>
<dbReference type="RefSeq" id="WP_008219692.1">
    <property type="nucleotide sequence ID" value="NZ_BAFK01000005.1"/>
</dbReference>
<feature type="chain" id="PRO_5003638720" evidence="1">
    <location>
        <begin position="24"/>
        <end position="120"/>
    </location>
</feature>
<feature type="signal peptide" evidence="1">
    <location>
        <begin position="1"/>
        <end position="23"/>
    </location>
</feature>
<protein>
    <submittedName>
        <fullName evidence="2">Uncharacterized protein</fullName>
    </submittedName>
</protein>
<sequence>MLKIKNLAAGLFLLLFSLPTLQAAEYFRDRTIIGAGVFASAGKSILLIDISGDKSTMPACATTGRFAIDSSSPAFKDVVALVMTAYAKGETNVDINATSSCTSWANAQDFIGIKVGTMPW</sequence>
<dbReference type="STRING" id="562729.RNAN_1184"/>
<keyword evidence="1" id="KW-0732">Signal</keyword>
<proteinExistence type="predicted"/>